<feature type="site" description="Important for activity" evidence="8">
    <location>
        <position position="112"/>
    </location>
</feature>
<evidence type="ECO:0000313" key="13">
    <source>
        <dbReference type="EMBL" id="MFC7356281.1"/>
    </source>
</evidence>
<evidence type="ECO:0000256" key="7">
    <source>
        <dbReference type="ARBA" id="ARBA00047464"/>
    </source>
</evidence>
<dbReference type="PANTHER" id="PTHR43013">
    <property type="entry name" value="GLUTAMYL-TRNA REDUCTASE"/>
    <property type="match status" value="1"/>
</dbReference>
<dbReference type="InterPro" id="IPR000343">
    <property type="entry name" value="4pyrrol_synth_GluRdtase"/>
</dbReference>
<gene>
    <name evidence="8 13" type="primary">hemA</name>
    <name evidence="13" type="ORF">ACFQO1_01165</name>
</gene>
<evidence type="ECO:0000256" key="5">
    <source>
        <dbReference type="ARBA" id="ARBA00023002"/>
    </source>
</evidence>
<dbReference type="InterPro" id="IPR036453">
    <property type="entry name" value="GluRdtase_dimer_dom_sf"/>
</dbReference>
<keyword evidence="6 8" id="KW-0627">Porphyrin biosynthesis</keyword>
<dbReference type="EC" id="1.2.1.70" evidence="3 8"/>
<dbReference type="SUPFAM" id="SSF69742">
    <property type="entry name" value="Glutamyl tRNA-reductase catalytic, N-terminal domain"/>
    <property type="match status" value="1"/>
</dbReference>
<evidence type="ECO:0000256" key="1">
    <source>
        <dbReference type="ARBA" id="ARBA00005059"/>
    </source>
</evidence>
<dbReference type="Proteomes" id="UP001596415">
    <property type="component" value="Unassembled WGS sequence"/>
</dbReference>
<evidence type="ECO:0000313" key="14">
    <source>
        <dbReference type="Proteomes" id="UP001596415"/>
    </source>
</evidence>
<keyword evidence="14" id="KW-1185">Reference proteome</keyword>
<evidence type="ECO:0000256" key="3">
    <source>
        <dbReference type="ARBA" id="ARBA00012970"/>
    </source>
</evidence>
<dbReference type="PANTHER" id="PTHR43013:SF1">
    <property type="entry name" value="GLUTAMYL-TRNA REDUCTASE"/>
    <property type="match status" value="1"/>
</dbReference>
<comment type="pathway">
    <text evidence="1 8 9">Porphyrin-containing compound metabolism; protoporphyrin-IX biosynthesis; 5-aminolevulinate from L-glutamyl-tRNA(Glu): step 1/2.</text>
</comment>
<proteinExistence type="inferred from homology"/>
<feature type="domain" description="Tetrapyrrole biosynthesis glutamyl-tRNA reductase dimerisation" evidence="10">
    <location>
        <begin position="329"/>
        <end position="422"/>
    </location>
</feature>
<dbReference type="PROSITE" id="PS00747">
    <property type="entry name" value="GLUTR"/>
    <property type="match status" value="1"/>
</dbReference>
<organism evidence="13 14">
    <name type="scientific">Jejudonia soesokkakensis</name>
    <dbReference type="NCBI Taxonomy" id="1323432"/>
    <lineage>
        <taxon>Bacteria</taxon>
        <taxon>Pseudomonadati</taxon>
        <taxon>Bacteroidota</taxon>
        <taxon>Flavobacteriia</taxon>
        <taxon>Flavobacteriales</taxon>
        <taxon>Flavobacteriaceae</taxon>
        <taxon>Jejudonia</taxon>
    </lineage>
</organism>
<evidence type="ECO:0000256" key="4">
    <source>
        <dbReference type="ARBA" id="ARBA00022857"/>
    </source>
</evidence>
<dbReference type="Gene3D" id="3.40.50.720">
    <property type="entry name" value="NAD(P)-binding Rossmann-like Domain"/>
    <property type="match status" value="1"/>
</dbReference>
<dbReference type="InterPro" id="IPR018214">
    <property type="entry name" value="GluRdtase_CS"/>
</dbReference>
<evidence type="ECO:0000256" key="9">
    <source>
        <dbReference type="RuleBase" id="RU000584"/>
    </source>
</evidence>
<dbReference type="NCBIfam" id="TIGR01035">
    <property type="entry name" value="hemA"/>
    <property type="match status" value="1"/>
</dbReference>
<comment type="catalytic activity">
    <reaction evidence="7 8 9">
        <text>(S)-4-amino-5-oxopentanoate + tRNA(Glu) + NADP(+) = L-glutamyl-tRNA(Glu) + NADPH + H(+)</text>
        <dbReference type="Rhea" id="RHEA:12344"/>
        <dbReference type="Rhea" id="RHEA-COMP:9663"/>
        <dbReference type="Rhea" id="RHEA-COMP:9680"/>
        <dbReference type="ChEBI" id="CHEBI:15378"/>
        <dbReference type="ChEBI" id="CHEBI:57501"/>
        <dbReference type="ChEBI" id="CHEBI:57783"/>
        <dbReference type="ChEBI" id="CHEBI:58349"/>
        <dbReference type="ChEBI" id="CHEBI:78442"/>
        <dbReference type="ChEBI" id="CHEBI:78520"/>
        <dbReference type="EC" id="1.2.1.70"/>
    </reaction>
</comment>
<accession>A0ABW2MN14</accession>
<feature type="domain" description="Glutamyl-tRNA reductase N-terminal" evidence="12">
    <location>
        <begin position="24"/>
        <end position="169"/>
    </location>
</feature>
<comment type="miscellaneous">
    <text evidence="8">During catalysis, the active site Cys acts as a nucleophile attacking the alpha-carbonyl group of tRNA-bound glutamate with the formation of a thioester intermediate between enzyme and glutamate, and the concomitant release of tRNA(Glu). The thioester intermediate is finally reduced by direct hydride transfer from NADPH, to form the product GSA.</text>
</comment>
<reference evidence="14" key="1">
    <citation type="journal article" date="2019" name="Int. J. Syst. Evol. Microbiol.">
        <title>The Global Catalogue of Microorganisms (GCM) 10K type strain sequencing project: providing services to taxonomists for standard genome sequencing and annotation.</title>
        <authorList>
            <consortium name="The Broad Institute Genomics Platform"/>
            <consortium name="The Broad Institute Genome Sequencing Center for Infectious Disease"/>
            <person name="Wu L."/>
            <person name="Ma J."/>
        </authorList>
    </citation>
    <scope>NUCLEOTIDE SEQUENCE [LARGE SCALE GENOMIC DNA]</scope>
    <source>
        <strain evidence="14">CGMCC 1.16306</strain>
    </source>
</reference>
<sequence length="424" mass="47479">MKSNGKSISISSQDIISEAHFYAIGLNYKKADATIRGHFSITEETQLSILKAAKEDGIDSLTVISTCNRTELYGFAASSKDLIKILCEHTHGTMEEFEKVAYIHKNEAAISHLFKVGTGLDSQILGDFEIISQLRIGFKRSKKLGMLNAYMERIGNAVIQASKRIKNETEISTGATSVSFAAVQYIMARVPYVSEKNILLFGIGKIGRNTCENLIKHTKNEHITLINRTKVKAEEIAGKFNLIVKEYSDIQSEIAQSDILIVATGAQKPTISKELLYLKKPLLILDLSIPKNVSESVKDNELVTLIHLDELSKVTDATLAHRQSQIPLAENIIAEIQADFQTWVKNRNFAPTIKALKTKLSEIKMGEIDNQRRKLSDFNEEQAEIISNRIIQKITTQFANHLKNEDVSTEESVDLIRQVFQLSK</sequence>
<dbReference type="InterPro" id="IPR006151">
    <property type="entry name" value="Shikm_DH/Glu-tRNA_Rdtase"/>
</dbReference>
<dbReference type="InterPro" id="IPR036343">
    <property type="entry name" value="GluRdtase_N_sf"/>
</dbReference>
<comment type="similarity">
    <text evidence="2 8 9">Belongs to the glutamyl-tRNA reductase family.</text>
</comment>
<keyword evidence="5 8" id="KW-0560">Oxidoreductase</keyword>
<feature type="binding site" evidence="8">
    <location>
        <position position="133"/>
    </location>
    <ligand>
        <name>substrate</name>
    </ligand>
</feature>
<dbReference type="SUPFAM" id="SSF51735">
    <property type="entry name" value="NAD(P)-binding Rossmann-fold domains"/>
    <property type="match status" value="1"/>
</dbReference>
<comment type="subunit">
    <text evidence="8">Homodimer.</text>
</comment>
<dbReference type="EMBL" id="JBHTBN010000001">
    <property type="protein sequence ID" value="MFC7356281.1"/>
    <property type="molecule type" value="Genomic_DNA"/>
</dbReference>
<comment type="caution">
    <text evidence="13">The sequence shown here is derived from an EMBL/GenBank/DDBJ whole genome shotgun (WGS) entry which is preliminary data.</text>
</comment>
<dbReference type="InterPro" id="IPR015896">
    <property type="entry name" value="4pyrrol_synth_GluRdtase_dimer"/>
</dbReference>
<dbReference type="PIRSF" id="PIRSF000445">
    <property type="entry name" value="4pyrrol_synth_GluRdtase"/>
    <property type="match status" value="1"/>
</dbReference>
<feature type="binding site" evidence="8">
    <location>
        <position position="122"/>
    </location>
    <ligand>
        <name>substrate</name>
    </ligand>
</feature>
<dbReference type="InterPro" id="IPR036291">
    <property type="entry name" value="NAD(P)-bd_dom_sf"/>
</dbReference>
<evidence type="ECO:0000259" key="10">
    <source>
        <dbReference type="Pfam" id="PF00745"/>
    </source>
</evidence>
<comment type="domain">
    <text evidence="8">Possesses an unusual extended V-shaped dimeric structure with each monomer consisting of three distinct domains arranged along a curved 'spinal' alpha-helix. The N-terminal catalytic domain specifically recognizes the glutamate moiety of the substrate. The second domain is the NADPH-binding domain, and the third C-terminal domain is responsible for dimerization.</text>
</comment>
<dbReference type="Pfam" id="PF00745">
    <property type="entry name" value="GlutR_dimer"/>
    <property type="match status" value="1"/>
</dbReference>
<feature type="domain" description="Quinate/shikimate 5-dehydrogenase/glutamyl-tRNA reductase" evidence="11">
    <location>
        <begin position="191"/>
        <end position="314"/>
    </location>
</feature>
<evidence type="ECO:0000259" key="12">
    <source>
        <dbReference type="Pfam" id="PF05201"/>
    </source>
</evidence>
<evidence type="ECO:0000259" key="11">
    <source>
        <dbReference type="Pfam" id="PF01488"/>
    </source>
</evidence>
<feature type="binding site" evidence="8">
    <location>
        <begin position="127"/>
        <end position="129"/>
    </location>
    <ligand>
        <name>substrate</name>
    </ligand>
</feature>
<protein>
    <recommendedName>
        <fullName evidence="3 8">Glutamyl-tRNA reductase</fullName>
        <shortName evidence="8">GluTR</shortName>
        <ecNumber evidence="3 8">1.2.1.70</ecNumber>
    </recommendedName>
</protein>
<feature type="binding site" evidence="8">
    <location>
        <begin position="66"/>
        <end position="69"/>
    </location>
    <ligand>
        <name>substrate</name>
    </ligand>
</feature>
<comment type="function">
    <text evidence="8">Catalyzes the NADPH-dependent reduction of glutamyl-tRNA(Glu) to glutamate 1-semialdehyde (GSA).</text>
</comment>
<dbReference type="Gene3D" id="3.30.460.30">
    <property type="entry name" value="Glutamyl-tRNA reductase, N-terminal domain"/>
    <property type="match status" value="1"/>
</dbReference>
<dbReference type="Pfam" id="PF01488">
    <property type="entry name" value="Shikimate_DH"/>
    <property type="match status" value="1"/>
</dbReference>
<dbReference type="RefSeq" id="WP_380215872.1">
    <property type="nucleotide sequence ID" value="NZ_JBHTBN010000001.1"/>
</dbReference>
<dbReference type="GO" id="GO:0008883">
    <property type="term" value="F:glutamyl-tRNA reductase activity"/>
    <property type="evidence" value="ECO:0007669"/>
    <property type="project" value="UniProtKB-EC"/>
</dbReference>
<keyword evidence="4 8" id="KW-0521">NADP</keyword>
<evidence type="ECO:0000256" key="2">
    <source>
        <dbReference type="ARBA" id="ARBA00005916"/>
    </source>
</evidence>
<dbReference type="HAMAP" id="MF_00087">
    <property type="entry name" value="Glu_tRNA_reductase"/>
    <property type="match status" value="1"/>
</dbReference>
<feature type="binding site" evidence="8">
    <location>
        <begin position="202"/>
        <end position="207"/>
    </location>
    <ligand>
        <name>NADP(+)</name>
        <dbReference type="ChEBI" id="CHEBI:58349"/>
    </ligand>
</feature>
<feature type="active site" description="Nucleophile" evidence="8">
    <location>
        <position position="67"/>
    </location>
</feature>
<evidence type="ECO:0000256" key="8">
    <source>
        <dbReference type="HAMAP-Rule" id="MF_00087"/>
    </source>
</evidence>
<name>A0ABW2MN14_9FLAO</name>
<dbReference type="SUPFAM" id="SSF69075">
    <property type="entry name" value="Glutamyl tRNA-reductase dimerization domain"/>
    <property type="match status" value="1"/>
</dbReference>
<dbReference type="InterPro" id="IPR015895">
    <property type="entry name" value="4pyrrol_synth_GluRdtase_N"/>
</dbReference>
<evidence type="ECO:0000256" key="6">
    <source>
        <dbReference type="ARBA" id="ARBA00023244"/>
    </source>
</evidence>
<dbReference type="Pfam" id="PF05201">
    <property type="entry name" value="GlutR_N"/>
    <property type="match status" value="1"/>
</dbReference>